<sequence>MYKKFLVMDQRFPDTDNEMGIECAHPAVPPVGEIASVPTPYQGSSANTAQHTPLSVVNVADDDPGAQSWELRPKIAKKSKLSGDTAGLNASAGDLSKGRICGMGLSTAMTIVNTVIGAGMLALGDAFYSMGLIGATFILIGSAVIIYFSFMAINEAVYYTKSRTFRELFIFIFGPIFATIIDVANTLIMSSYLIGYIVIASQYSLAFITAFGGKIGYEYGACYVRPYAPECHQHYIAVVIVTIIIVPLICFRGLNFLNYVSIFATVMVLFTTVTLVVLLCKHAIEKTPVIKTDNCLVHVKPNPPTPLHFMVYAAFPITLYLVHSSIPPMFAEMRGQTMTVRKRVMEIAIQISIPITTIINLTMGIVGSTMFLRPRDNILNTFEPKSEDVVISIIRIAMSCVVIVSYPIVLLPVRASIMRWIPYNKQNGRADTIVFYSVGFGVTLLCMGVAMVYPNIGEIFNYAATIFGIFVTWIAPLMIIMYVPRIRAMGKPTEEFDDRDVKNLNATGTELSEMTVTCNESSYMGNTSTADTVSEKSVSKTKQVSLRKRIRKGPGRRRLPDVKLPKWRYAVFGTCMTLATIYNLSSFIINILSLTEDVDPTCPPEFKLPPNPKP</sequence>
<dbReference type="EMBL" id="JXTI01000023">
    <property type="protein sequence ID" value="KWX14790.1"/>
    <property type="molecule type" value="Genomic_DNA"/>
</dbReference>
<evidence type="ECO:0000256" key="1">
    <source>
        <dbReference type="ARBA" id="ARBA00004141"/>
    </source>
</evidence>
<evidence type="ECO:0000256" key="5">
    <source>
        <dbReference type="SAM" id="Phobius"/>
    </source>
</evidence>
<reference evidence="7 8" key="1">
    <citation type="journal article" date="2015" name="Mol. Biochem. Parasitol.">
        <title>Identification of polymorphic genes for use in assemblage B genotyping assays through comparative genomics of multiple assemblage B Giardia duodenalis isolates.</title>
        <authorList>
            <person name="Wielinga C."/>
            <person name="Thompson R.C."/>
            <person name="Monis P."/>
            <person name="Ryan U."/>
        </authorList>
    </citation>
    <scope>NUCLEOTIDE SEQUENCE [LARGE SCALE GENOMIC DNA]</scope>
    <source>
        <strain evidence="7 8">BAH15c1</strain>
    </source>
</reference>
<dbReference type="Proteomes" id="UP000070089">
    <property type="component" value="Unassembled WGS sequence"/>
</dbReference>
<evidence type="ECO:0000259" key="6">
    <source>
        <dbReference type="Pfam" id="PF01490"/>
    </source>
</evidence>
<keyword evidence="3 5" id="KW-1133">Transmembrane helix</keyword>
<evidence type="ECO:0000313" key="7">
    <source>
        <dbReference type="EMBL" id="KWX14790.1"/>
    </source>
</evidence>
<feature type="transmembrane region" description="Helical" evidence="5">
    <location>
        <begin position="459"/>
        <end position="483"/>
    </location>
</feature>
<name>A0A132NXK0_GIAIN</name>
<proteinExistence type="predicted"/>
<organism evidence="7 8">
    <name type="scientific">Giardia duodenalis assemblage B</name>
    <dbReference type="NCBI Taxonomy" id="1394984"/>
    <lineage>
        <taxon>Eukaryota</taxon>
        <taxon>Metamonada</taxon>
        <taxon>Diplomonadida</taxon>
        <taxon>Hexamitidae</taxon>
        <taxon>Giardiinae</taxon>
        <taxon>Giardia</taxon>
    </lineage>
</organism>
<feature type="transmembrane region" description="Helical" evidence="5">
    <location>
        <begin position="433"/>
        <end position="453"/>
    </location>
</feature>
<dbReference type="GO" id="GO:0016020">
    <property type="term" value="C:membrane"/>
    <property type="evidence" value="ECO:0007669"/>
    <property type="project" value="UniProtKB-SubCell"/>
</dbReference>
<feature type="transmembrane region" description="Helical" evidence="5">
    <location>
        <begin position="567"/>
        <end position="589"/>
    </location>
</feature>
<evidence type="ECO:0000256" key="2">
    <source>
        <dbReference type="ARBA" id="ARBA00022692"/>
    </source>
</evidence>
<dbReference type="VEuPathDB" id="GiardiaDB:QR46_1217"/>
<dbReference type="InterPro" id="IPR013057">
    <property type="entry name" value="AA_transpt_TM"/>
</dbReference>
<dbReference type="AlphaFoldDB" id="A0A132NXK0"/>
<dbReference type="PANTHER" id="PTHR22950">
    <property type="entry name" value="AMINO ACID TRANSPORTER"/>
    <property type="match status" value="1"/>
</dbReference>
<keyword evidence="2 5" id="KW-0812">Transmembrane</keyword>
<accession>A0A132NXK0</accession>
<feature type="transmembrane region" description="Helical" evidence="5">
    <location>
        <begin position="100"/>
        <end position="121"/>
    </location>
</feature>
<feature type="transmembrane region" description="Helical" evidence="5">
    <location>
        <begin position="168"/>
        <end position="188"/>
    </location>
</feature>
<dbReference type="GO" id="GO:0015179">
    <property type="term" value="F:L-amino acid transmembrane transporter activity"/>
    <property type="evidence" value="ECO:0007669"/>
    <property type="project" value="TreeGrafter"/>
</dbReference>
<feature type="domain" description="Amino acid transporter transmembrane" evidence="6">
    <location>
        <begin position="106"/>
        <end position="482"/>
    </location>
</feature>
<keyword evidence="4 5" id="KW-0472">Membrane</keyword>
<feature type="transmembrane region" description="Helical" evidence="5">
    <location>
        <begin position="127"/>
        <end position="148"/>
    </location>
</feature>
<feature type="transmembrane region" description="Helical" evidence="5">
    <location>
        <begin position="260"/>
        <end position="280"/>
    </location>
</feature>
<feature type="transmembrane region" description="Helical" evidence="5">
    <location>
        <begin position="347"/>
        <end position="372"/>
    </location>
</feature>
<comment type="caution">
    <text evidence="7">The sequence shown here is derived from an EMBL/GenBank/DDBJ whole genome shotgun (WGS) entry which is preliminary data.</text>
</comment>
<protein>
    <submittedName>
        <fullName evidence="7">Amino acid transporter family</fullName>
    </submittedName>
</protein>
<feature type="transmembrane region" description="Helical" evidence="5">
    <location>
        <begin position="194"/>
        <end position="213"/>
    </location>
</feature>
<dbReference type="OrthoDB" id="655540at2759"/>
<feature type="transmembrane region" description="Helical" evidence="5">
    <location>
        <begin position="392"/>
        <end position="413"/>
    </location>
</feature>
<evidence type="ECO:0000313" key="8">
    <source>
        <dbReference type="Proteomes" id="UP000070089"/>
    </source>
</evidence>
<evidence type="ECO:0000256" key="3">
    <source>
        <dbReference type="ARBA" id="ARBA00022989"/>
    </source>
</evidence>
<gene>
    <name evidence="7" type="ORF">QR46_1217</name>
</gene>
<feature type="transmembrane region" description="Helical" evidence="5">
    <location>
        <begin position="234"/>
        <end position="254"/>
    </location>
</feature>
<dbReference type="Pfam" id="PF01490">
    <property type="entry name" value="Aa_trans"/>
    <property type="match status" value="1"/>
</dbReference>
<comment type="subcellular location">
    <subcellularLocation>
        <location evidence="1">Membrane</location>
        <topology evidence="1">Multi-pass membrane protein</topology>
    </subcellularLocation>
</comment>
<evidence type="ECO:0000256" key="4">
    <source>
        <dbReference type="ARBA" id="ARBA00023136"/>
    </source>
</evidence>